<reference evidence="2" key="1">
    <citation type="journal article" date="2021" name="Front. Microbiol.">
        <title>Comprehensive Comparative Genomics and Phenotyping of Methylobacterium Species.</title>
        <authorList>
            <person name="Alessa O."/>
            <person name="Ogura Y."/>
            <person name="Fujitani Y."/>
            <person name="Takami H."/>
            <person name="Hayashi T."/>
            <person name="Sahin N."/>
            <person name="Tani A."/>
        </authorList>
    </citation>
    <scope>NUCLEOTIDE SEQUENCE</scope>
    <source>
        <strain evidence="2">DSM 23674</strain>
    </source>
</reference>
<feature type="transmembrane region" description="Helical" evidence="1">
    <location>
        <begin position="12"/>
        <end position="36"/>
    </location>
</feature>
<feature type="transmembrane region" description="Helical" evidence="1">
    <location>
        <begin position="479"/>
        <end position="501"/>
    </location>
</feature>
<organism evidence="2 3">
    <name type="scientific">Methylobacterium thuringiense</name>
    <dbReference type="NCBI Taxonomy" id="1003091"/>
    <lineage>
        <taxon>Bacteria</taxon>
        <taxon>Pseudomonadati</taxon>
        <taxon>Pseudomonadota</taxon>
        <taxon>Alphaproteobacteria</taxon>
        <taxon>Hyphomicrobiales</taxon>
        <taxon>Methylobacteriaceae</taxon>
        <taxon>Methylobacterium</taxon>
    </lineage>
</organism>
<keyword evidence="1" id="KW-0812">Transmembrane</keyword>
<name>A0ABQ4TR67_9HYPH</name>
<feature type="transmembrane region" description="Helical" evidence="1">
    <location>
        <begin position="416"/>
        <end position="434"/>
    </location>
</feature>
<feature type="transmembrane region" description="Helical" evidence="1">
    <location>
        <begin position="385"/>
        <end position="404"/>
    </location>
</feature>
<feature type="transmembrane region" description="Helical" evidence="1">
    <location>
        <begin position="344"/>
        <end position="364"/>
    </location>
</feature>
<comment type="caution">
    <text evidence="2">The sequence shown here is derived from an EMBL/GenBank/DDBJ whole genome shotgun (WGS) entry which is preliminary data.</text>
</comment>
<reference evidence="2" key="2">
    <citation type="submission" date="2021-08" db="EMBL/GenBank/DDBJ databases">
        <authorList>
            <person name="Tani A."/>
            <person name="Ola A."/>
            <person name="Ogura Y."/>
            <person name="Katsura K."/>
            <person name="Hayashi T."/>
        </authorList>
    </citation>
    <scope>NUCLEOTIDE SEQUENCE</scope>
    <source>
        <strain evidence="2">DSM 23674</strain>
    </source>
</reference>
<evidence type="ECO:0008006" key="4">
    <source>
        <dbReference type="Google" id="ProtNLM"/>
    </source>
</evidence>
<protein>
    <recommendedName>
        <fullName evidence="4">PepSY domain-containing protein</fullName>
    </recommendedName>
</protein>
<gene>
    <name evidence="2" type="ORF">EKPJFOCH_3644</name>
</gene>
<sequence length="526" mass="56347">MRNGLRQSMAWLHSWAGLVAGWVLFCIFMTGTATYYRADVSRWMRPELPVVQQVPTPDDLARAAETAVAHLKGAAPNAIAWYVTLPSAADPAVALMWFTDFALPPGTARLDPATGGPPAVRETFGGDFFYRFHFELNLPSTIGRWIAGICAMIGLVTLLSGIITHRRIFADFFTFRRHAKSAQRSWLDAHNVAGVVAIPFHLMITYTGIATLALMYMPWGVLTAYKGDAMRFYGETGQITAPLAPAGKPGTLAPVGPMVRQALERVSEPLEMVIVEMPGDAKSKVVAVFEEPHGLSHQHPQVAFAGATGTLLQVLNPNLKPASKTFTTMVGLHEAHFAGPALRVLFFLCGLTGAAMVGTGLVLWSVARLPTPGAAPFFGLRLVRVLNLGTVAGLPAAVAAYFLANRLLPVGLGARADWEVGVFFAVWILAAVYAALRPQASVWREMLAACAALFLAVPVVNGLATGRHPLASVAAGDALYLWFDAAMLALAGLFAIAAYKAHGVEAPGRRRPQAVAPLRRNALEQA</sequence>
<dbReference type="PANTHER" id="PTHR34219:SF4">
    <property type="entry name" value="PEPSY DOMAIN-CONTAINING PROTEIN"/>
    <property type="match status" value="1"/>
</dbReference>
<dbReference type="EMBL" id="BPRA01000017">
    <property type="protein sequence ID" value="GJE57132.1"/>
    <property type="molecule type" value="Genomic_DNA"/>
</dbReference>
<feature type="transmembrane region" description="Helical" evidence="1">
    <location>
        <begin position="446"/>
        <end position="464"/>
    </location>
</feature>
<feature type="transmembrane region" description="Helical" evidence="1">
    <location>
        <begin position="186"/>
        <end position="216"/>
    </location>
</feature>
<keyword evidence="1" id="KW-0472">Membrane</keyword>
<dbReference type="Proteomes" id="UP001055101">
    <property type="component" value="Unassembled WGS sequence"/>
</dbReference>
<dbReference type="Pfam" id="PF03929">
    <property type="entry name" value="PepSY_TM"/>
    <property type="match status" value="1"/>
</dbReference>
<feature type="transmembrane region" description="Helical" evidence="1">
    <location>
        <begin position="145"/>
        <end position="165"/>
    </location>
</feature>
<evidence type="ECO:0000313" key="3">
    <source>
        <dbReference type="Proteomes" id="UP001055101"/>
    </source>
</evidence>
<keyword evidence="3" id="KW-1185">Reference proteome</keyword>
<keyword evidence="1" id="KW-1133">Transmembrane helix</keyword>
<proteinExistence type="predicted"/>
<dbReference type="RefSeq" id="WP_238232557.1">
    <property type="nucleotide sequence ID" value="NZ_BPRA01000017.1"/>
</dbReference>
<dbReference type="InterPro" id="IPR005625">
    <property type="entry name" value="PepSY-ass_TM"/>
</dbReference>
<dbReference type="PANTHER" id="PTHR34219">
    <property type="entry name" value="IRON-REGULATED INNER MEMBRANE PROTEIN-RELATED"/>
    <property type="match status" value="1"/>
</dbReference>
<evidence type="ECO:0000256" key="1">
    <source>
        <dbReference type="SAM" id="Phobius"/>
    </source>
</evidence>
<accession>A0ABQ4TR67</accession>
<evidence type="ECO:0000313" key="2">
    <source>
        <dbReference type="EMBL" id="GJE57132.1"/>
    </source>
</evidence>